<keyword evidence="10" id="KW-1185">Reference proteome</keyword>
<sequence length="163" mass="17941">MVVVVKLMLSVGWWNTFAVGAVVPDKSDFYYSQARSDMATIDLNETNIQDTISKDGTVIIDFWAPWCGPCRGFAPIFEKSSEAHPDVVFGKVNTEDEQGIAGVFEIQSIPTLVVFRDGIPLYRHSGALQPQDLETLLSQVAALDMDEVRQKVAEATGNAEESE</sequence>
<comment type="function">
    <text evidence="1">Participates in various redox reactions through the reversible oxidation of its active center dithiol to a disulfide and catalyzes dithiol-disulfide exchange reactions.</text>
</comment>
<dbReference type="PATRIC" id="fig|1035195.3.peg.2063"/>
<evidence type="ECO:0000256" key="2">
    <source>
        <dbReference type="ARBA" id="ARBA00008987"/>
    </source>
</evidence>
<organism evidence="9 10">
    <name type="scientific">Corynebacterium durum F0235</name>
    <dbReference type="NCBI Taxonomy" id="1035195"/>
    <lineage>
        <taxon>Bacteria</taxon>
        <taxon>Bacillati</taxon>
        <taxon>Actinomycetota</taxon>
        <taxon>Actinomycetes</taxon>
        <taxon>Mycobacteriales</taxon>
        <taxon>Corynebacteriaceae</taxon>
        <taxon>Corynebacterium</taxon>
    </lineage>
</organism>
<gene>
    <name evidence="9" type="ORF">HMPREF9997_02306</name>
</gene>
<evidence type="ECO:0000256" key="5">
    <source>
        <dbReference type="ARBA" id="ARBA00023157"/>
    </source>
</evidence>
<keyword evidence="4" id="KW-0249">Electron transport</keyword>
<keyword evidence="5" id="KW-1015">Disulfide bond</keyword>
<evidence type="ECO:0000256" key="7">
    <source>
        <dbReference type="NCBIfam" id="TIGR01068"/>
    </source>
</evidence>
<keyword evidence="3" id="KW-0813">Transport</keyword>
<evidence type="ECO:0000256" key="6">
    <source>
        <dbReference type="ARBA" id="ARBA00023284"/>
    </source>
</evidence>
<comment type="caution">
    <text evidence="9">The sequence shown here is derived from an EMBL/GenBank/DDBJ whole genome shotgun (WGS) entry which is preliminary data.</text>
</comment>
<evidence type="ECO:0000256" key="1">
    <source>
        <dbReference type="ARBA" id="ARBA00003318"/>
    </source>
</evidence>
<dbReference type="InterPro" id="IPR013766">
    <property type="entry name" value="Thioredoxin_domain"/>
</dbReference>
<dbReference type="HOGENOM" id="CLU_090389_10_4_11"/>
<dbReference type="Gene3D" id="3.40.30.10">
    <property type="entry name" value="Glutaredoxin"/>
    <property type="match status" value="1"/>
</dbReference>
<comment type="similarity">
    <text evidence="2">Belongs to the thioredoxin family.</text>
</comment>
<dbReference type="PROSITE" id="PS51352">
    <property type="entry name" value="THIOREDOXIN_2"/>
    <property type="match status" value="1"/>
</dbReference>
<feature type="domain" description="Thioredoxin" evidence="8">
    <location>
        <begin position="17"/>
        <end position="142"/>
    </location>
</feature>
<keyword evidence="6" id="KW-0676">Redox-active center</keyword>
<dbReference type="SUPFAM" id="SSF52833">
    <property type="entry name" value="Thioredoxin-like"/>
    <property type="match status" value="1"/>
</dbReference>
<dbReference type="Proteomes" id="UP000010445">
    <property type="component" value="Unassembled WGS sequence"/>
</dbReference>
<dbReference type="PANTHER" id="PTHR45663">
    <property type="entry name" value="GEO12009P1"/>
    <property type="match status" value="1"/>
</dbReference>
<dbReference type="GO" id="GO:0015035">
    <property type="term" value="F:protein-disulfide reductase activity"/>
    <property type="evidence" value="ECO:0007669"/>
    <property type="project" value="UniProtKB-UniRule"/>
</dbReference>
<dbReference type="PROSITE" id="PS00194">
    <property type="entry name" value="THIOREDOXIN_1"/>
    <property type="match status" value="1"/>
</dbReference>
<accession>L1MBN0</accession>
<dbReference type="STRING" id="1035195.HMPREF9997_02306"/>
<dbReference type="CDD" id="cd02947">
    <property type="entry name" value="TRX_family"/>
    <property type="match status" value="1"/>
</dbReference>
<dbReference type="AlphaFoldDB" id="L1MBN0"/>
<dbReference type="Pfam" id="PF00085">
    <property type="entry name" value="Thioredoxin"/>
    <property type="match status" value="1"/>
</dbReference>
<name>L1MBN0_9CORY</name>
<evidence type="ECO:0000313" key="9">
    <source>
        <dbReference type="EMBL" id="EKX88632.1"/>
    </source>
</evidence>
<evidence type="ECO:0000259" key="8">
    <source>
        <dbReference type="PROSITE" id="PS51352"/>
    </source>
</evidence>
<evidence type="ECO:0000313" key="10">
    <source>
        <dbReference type="Proteomes" id="UP000010445"/>
    </source>
</evidence>
<dbReference type="NCBIfam" id="TIGR01068">
    <property type="entry name" value="thioredoxin"/>
    <property type="match status" value="1"/>
</dbReference>
<evidence type="ECO:0000256" key="4">
    <source>
        <dbReference type="ARBA" id="ARBA00022982"/>
    </source>
</evidence>
<dbReference type="InterPro" id="IPR005746">
    <property type="entry name" value="Thioredoxin"/>
</dbReference>
<dbReference type="PANTHER" id="PTHR45663:SF40">
    <property type="entry name" value="THIOREDOXIN 2"/>
    <property type="match status" value="1"/>
</dbReference>
<dbReference type="GO" id="GO:0005829">
    <property type="term" value="C:cytosol"/>
    <property type="evidence" value="ECO:0007669"/>
    <property type="project" value="TreeGrafter"/>
</dbReference>
<dbReference type="eggNOG" id="COG3118">
    <property type="taxonomic scope" value="Bacteria"/>
</dbReference>
<dbReference type="PRINTS" id="PR00421">
    <property type="entry name" value="THIOREDOXIN"/>
</dbReference>
<reference evidence="9 10" key="1">
    <citation type="submission" date="2012-05" db="EMBL/GenBank/DDBJ databases">
        <authorList>
            <person name="Weinstock G."/>
            <person name="Sodergren E."/>
            <person name="Lobos E.A."/>
            <person name="Fulton L."/>
            <person name="Fulton R."/>
            <person name="Courtney L."/>
            <person name="Fronick C."/>
            <person name="O'Laughlin M."/>
            <person name="Godfrey J."/>
            <person name="Wilson R.M."/>
            <person name="Miner T."/>
            <person name="Farmer C."/>
            <person name="Delehaunty K."/>
            <person name="Cordes M."/>
            <person name="Minx P."/>
            <person name="Tomlinson C."/>
            <person name="Chen J."/>
            <person name="Wollam A."/>
            <person name="Pepin K.H."/>
            <person name="Bhonagiri V."/>
            <person name="Zhang X."/>
            <person name="Suruliraj S."/>
            <person name="Warren W."/>
            <person name="Mitreva M."/>
            <person name="Mardis E.R."/>
            <person name="Wilson R.K."/>
        </authorList>
    </citation>
    <scope>NUCLEOTIDE SEQUENCE [LARGE SCALE GENOMIC DNA]</scope>
    <source>
        <strain evidence="9 10">F0235</strain>
    </source>
</reference>
<dbReference type="EMBL" id="AMEM01000037">
    <property type="protein sequence ID" value="EKX88632.1"/>
    <property type="molecule type" value="Genomic_DNA"/>
</dbReference>
<evidence type="ECO:0000256" key="3">
    <source>
        <dbReference type="ARBA" id="ARBA00022448"/>
    </source>
</evidence>
<protein>
    <recommendedName>
        <fullName evidence="7">Thioredoxin</fullName>
    </recommendedName>
</protein>
<dbReference type="InterPro" id="IPR017937">
    <property type="entry name" value="Thioredoxin_CS"/>
</dbReference>
<dbReference type="InterPro" id="IPR036249">
    <property type="entry name" value="Thioredoxin-like_sf"/>
</dbReference>
<proteinExistence type="inferred from homology"/>